<reference evidence="1 2" key="1">
    <citation type="submission" date="2007-09" db="EMBL/GenBank/DDBJ databases">
        <title>Draft genome sequence of Eubacterium dolichum (DSM 3991).</title>
        <authorList>
            <person name="Sudarsanam P."/>
            <person name="Ley R."/>
            <person name="Guruge J."/>
            <person name="Turnbaugh P.J."/>
            <person name="Mahowald M."/>
            <person name="Liep D."/>
            <person name="Gordon J."/>
        </authorList>
    </citation>
    <scope>NUCLEOTIDE SEQUENCE [LARGE SCALE GENOMIC DNA]</scope>
    <source>
        <strain evidence="1 2">DSM 3991</strain>
    </source>
</reference>
<dbReference type="AlphaFoldDB" id="A8R916"/>
<dbReference type="HOGENOM" id="CLU_3270186_0_0_9"/>
<evidence type="ECO:0000313" key="1">
    <source>
        <dbReference type="EMBL" id="EDP11897.1"/>
    </source>
</evidence>
<sequence length="41" mass="5001">MKKYIIKKMFIEKNKHKCTCKFLRNPANLYPLKNPYPHAYS</sequence>
<dbReference type="STRING" id="428127.EUBDOL_00454"/>
<protein>
    <submittedName>
        <fullName evidence="1">Uncharacterized protein</fullName>
    </submittedName>
</protein>
<comment type="caution">
    <text evidence="1">The sequence shown here is derived from an EMBL/GenBank/DDBJ whole genome shotgun (WGS) entry which is preliminary data.</text>
</comment>
<dbReference type="EMBL" id="ABAW02000017">
    <property type="protein sequence ID" value="EDP11897.1"/>
    <property type="molecule type" value="Genomic_DNA"/>
</dbReference>
<organism evidence="1 2">
    <name type="scientific">Amedibacillus dolichus DSM 3991</name>
    <dbReference type="NCBI Taxonomy" id="428127"/>
    <lineage>
        <taxon>Bacteria</taxon>
        <taxon>Bacillati</taxon>
        <taxon>Bacillota</taxon>
        <taxon>Erysipelotrichia</taxon>
        <taxon>Erysipelotrichales</taxon>
        <taxon>Erysipelotrichaceae</taxon>
        <taxon>Amedibacillus</taxon>
    </lineage>
</organism>
<dbReference type="Proteomes" id="UP000004090">
    <property type="component" value="Unassembled WGS sequence"/>
</dbReference>
<reference evidence="1 2" key="2">
    <citation type="submission" date="2007-09" db="EMBL/GenBank/DDBJ databases">
        <authorList>
            <person name="Fulton L."/>
            <person name="Clifton S."/>
            <person name="Fulton B."/>
            <person name="Xu J."/>
            <person name="Minx P."/>
            <person name="Pepin K.H."/>
            <person name="Johnson M."/>
            <person name="Thiruvilangam P."/>
            <person name="Bhonagiri V."/>
            <person name="Nash W.E."/>
            <person name="Mardis E.R."/>
            <person name="Wilson R.K."/>
        </authorList>
    </citation>
    <scope>NUCLEOTIDE SEQUENCE [LARGE SCALE GENOMIC DNA]</scope>
    <source>
        <strain evidence="1 2">DSM 3991</strain>
    </source>
</reference>
<evidence type="ECO:0000313" key="2">
    <source>
        <dbReference type="Proteomes" id="UP000004090"/>
    </source>
</evidence>
<proteinExistence type="predicted"/>
<accession>A8R916</accession>
<gene>
    <name evidence="1" type="ORF">EUBDOL_00454</name>
</gene>
<name>A8R916_9FIRM</name>